<organism evidence="4 5">
    <name type="scientific">Trinickia terrae</name>
    <dbReference type="NCBI Taxonomy" id="2571161"/>
    <lineage>
        <taxon>Bacteria</taxon>
        <taxon>Pseudomonadati</taxon>
        <taxon>Pseudomonadota</taxon>
        <taxon>Betaproteobacteria</taxon>
        <taxon>Burkholderiales</taxon>
        <taxon>Burkholderiaceae</taxon>
        <taxon>Trinickia</taxon>
    </lineage>
</organism>
<dbReference type="GO" id="GO:0046872">
    <property type="term" value="F:metal ion binding"/>
    <property type="evidence" value="ECO:0007669"/>
    <property type="project" value="UniProtKB-KW"/>
</dbReference>
<dbReference type="Gene3D" id="3.20.20.70">
    <property type="entry name" value="Aldolase class I"/>
    <property type="match status" value="1"/>
</dbReference>
<keyword evidence="1" id="KW-0479">Metal-binding</keyword>
<accession>A0A4V5PIC0</accession>
<dbReference type="EMBL" id="SWJE01000010">
    <property type="protein sequence ID" value="TKC86800.1"/>
    <property type="molecule type" value="Genomic_DNA"/>
</dbReference>
<sequence>MRRVRALRRARSDDGGATASGRRRVLSGIVPRFHRHDRKRRFRGEVKADLVWQRSCLIAPSLITFDLSNLERQVQIIAESGIDVVHLDVIDGHFSPSMPLGIETIAHLRRKTDLAFDVHLMATRHDYFVDALLDIGVQQLTFQIESEPHVDRLLNRIRSAGVRAGVALKPATPLGMLDYVLEKCDTVLLMLTNPGYAGSPGETQVPYAERKILALRELIDLWGLDTAIEIDGRVSKAAIGQFAPATVDMFVAGSACISRESPGAGLGELVELRRSILAADSRARS</sequence>
<dbReference type="InterPro" id="IPR000056">
    <property type="entry name" value="Ribul_P_3_epim-like"/>
</dbReference>
<evidence type="ECO:0000256" key="3">
    <source>
        <dbReference type="SAM" id="MobiDB-lite"/>
    </source>
</evidence>
<dbReference type="InterPro" id="IPR011060">
    <property type="entry name" value="RibuloseP-bd_barrel"/>
</dbReference>
<evidence type="ECO:0000313" key="4">
    <source>
        <dbReference type="EMBL" id="TKC86800.1"/>
    </source>
</evidence>
<dbReference type="InterPro" id="IPR013785">
    <property type="entry name" value="Aldolase_TIM"/>
</dbReference>
<dbReference type="Pfam" id="PF00834">
    <property type="entry name" value="Ribul_P_3_epim"/>
    <property type="match status" value="1"/>
</dbReference>
<dbReference type="AlphaFoldDB" id="A0A4V5PIC0"/>
<evidence type="ECO:0000256" key="1">
    <source>
        <dbReference type="ARBA" id="ARBA00022723"/>
    </source>
</evidence>
<dbReference type="Proteomes" id="UP000305539">
    <property type="component" value="Unassembled WGS sequence"/>
</dbReference>
<dbReference type="OrthoDB" id="9805554at2"/>
<dbReference type="SUPFAM" id="SSF51366">
    <property type="entry name" value="Ribulose-phoshate binding barrel"/>
    <property type="match status" value="1"/>
</dbReference>
<comment type="caution">
    <text evidence="4">The sequence shown here is derived from an EMBL/GenBank/DDBJ whole genome shotgun (WGS) entry which is preliminary data.</text>
</comment>
<evidence type="ECO:0000313" key="5">
    <source>
        <dbReference type="Proteomes" id="UP000305539"/>
    </source>
</evidence>
<reference evidence="4 5" key="1">
    <citation type="submission" date="2019-04" db="EMBL/GenBank/DDBJ databases">
        <title>Trinickia sp. 7GSK02, isolated from subtropical forest soil.</title>
        <authorList>
            <person name="Gao Z.-H."/>
            <person name="Qiu L.-H."/>
        </authorList>
    </citation>
    <scope>NUCLEOTIDE SEQUENCE [LARGE SCALE GENOMIC DNA]</scope>
    <source>
        <strain evidence="4 5">7GSK02</strain>
    </source>
</reference>
<protein>
    <submittedName>
        <fullName evidence="4">Ribulose-phosphate 3-epimerase</fullName>
    </submittedName>
</protein>
<proteinExistence type="predicted"/>
<dbReference type="GO" id="GO:0016857">
    <property type="term" value="F:racemase and epimerase activity, acting on carbohydrates and derivatives"/>
    <property type="evidence" value="ECO:0007669"/>
    <property type="project" value="InterPro"/>
</dbReference>
<evidence type="ECO:0000256" key="2">
    <source>
        <dbReference type="ARBA" id="ARBA00023235"/>
    </source>
</evidence>
<dbReference type="CDD" id="cd00429">
    <property type="entry name" value="RPE"/>
    <property type="match status" value="1"/>
</dbReference>
<keyword evidence="5" id="KW-1185">Reference proteome</keyword>
<gene>
    <name evidence="4" type="ORF">FAZ69_19305</name>
</gene>
<feature type="region of interest" description="Disordered" evidence="3">
    <location>
        <begin position="1"/>
        <end position="20"/>
    </location>
</feature>
<dbReference type="GO" id="GO:0005975">
    <property type="term" value="P:carbohydrate metabolic process"/>
    <property type="evidence" value="ECO:0007669"/>
    <property type="project" value="InterPro"/>
</dbReference>
<keyword evidence="2" id="KW-0413">Isomerase</keyword>
<dbReference type="PANTHER" id="PTHR11749">
    <property type="entry name" value="RIBULOSE-5-PHOSPHATE-3-EPIMERASE"/>
    <property type="match status" value="1"/>
</dbReference>
<name>A0A4V5PIC0_9BURK</name>